<gene>
    <name evidence="1" type="ORF">CD039_11565</name>
</gene>
<comment type="caution">
    <text evidence="1">The sequence shown here is derived from an EMBL/GenBank/DDBJ whole genome shotgun (WGS) entry which is preliminary data.</text>
</comment>
<organism evidence="1 2">
    <name type="scientific">Staphylococcus argensis</name>
    <dbReference type="NCBI Taxonomy" id="1607738"/>
    <lineage>
        <taxon>Bacteria</taxon>
        <taxon>Bacillati</taxon>
        <taxon>Bacillota</taxon>
        <taxon>Bacilli</taxon>
        <taxon>Bacillales</taxon>
        <taxon>Staphylococcaceae</taxon>
        <taxon>Staphylococcus</taxon>
    </lineage>
</organism>
<dbReference type="OrthoDB" id="2393156at2"/>
<reference evidence="1 2" key="1">
    <citation type="submission" date="2017-08" db="EMBL/GenBank/DDBJ databases">
        <title>Draft genome sequences of 64 type strains of genus Staph aureus.</title>
        <authorList>
            <person name="Cole K."/>
            <person name="Golubchik T."/>
            <person name="Russell J."/>
            <person name="Foster D."/>
            <person name="Llewelyn M."/>
            <person name="Wilson D."/>
            <person name="Crook D."/>
            <person name="Paul J."/>
        </authorList>
    </citation>
    <scope>NUCLEOTIDE SEQUENCE [LARGE SCALE GENOMIC DNA]</scope>
    <source>
        <strain evidence="1 2">DSM 29875</strain>
    </source>
</reference>
<proteinExistence type="predicted"/>
<protein>
    <submittedName>
        <fullName evidence="1">DUF2750 domain-containing protein</fullName>
    </submittedName>
</protein>
<dbReference type="RefSeq" id="WP_103372438.1">
    <property type="nucleotide sequence ID" value="NZ_CBCRVO010000005.1"/>
</dbReference>
<dbReference type="GeneID" id="98298978"/>
<evidence type="ECO:0000313" key="2">
    <source>
        <dbReference type="Proteomes" id="UP000242712"/>
    </source>
</evidence>
<sequence>MSYRNYSFYEDILVNEIFFIATHDKKLVKHEVLGKNVVCMWTQKKDAEAFLKKEDINYDKIHQMDIDRFVTYELDEVFDKGDEILINPTGPSEGELVDVVAVTNELMSDLDNIRLKEFVKVVAKEDAVYGLSQKGQQQFMMISDNENEKPNIMPVWSDKARAQAVRDQDFEECELIEVEGEVFGEWLDELRDDDNAVAIDLKTGVVGTVVSAQKVSNELTF</sequence>
<accession>A0A2K4F9Q8</accession>
<dbReference type="AlphaFoldDB" id="A0A2K4F9Q8"/>
<dbReference type="Pfam" id="PF11042">
    <property type="entry name" value="DUF2750"/>
    <property type="match status" value="1"/>
</dbReference>
<keyword evidence="2" id="KW-1185">Reference proteome</keyword>
<dbReference type="EMBL" id="PPPX01000019">
    <property type="protein sequence ID" value="POA08090.1"/>
    <property type="molecule type" value="Genomic_DNA"/>
</dbReference>
<dbReference type="InterPro" id="IPR021284">
    <property type="entry name" value="DUF2750"/>
</dbReference>
<evidence type="ECO:0000313" key="1">
    <source>
        <dbReference type="EMBL" id="POA08090.1"/>
    </source>
</evidence>
<dbReference type="Proteomes" id="UP000242712">
    <property type="component" value="Unassembled WGS sequence"/>
</dbReference>
<name>A0A2K4F9Q8_9STAP</name>